<dbReference type="EMBL" id="CP130613">
    <property type="protein sequence ID" value="WKW15315.1"/>
    <property type="molecule type" value="Genomic_DNA"/>
</dbReference>
<dbReference type="GO" id="GO:0000917">
    <property type="term" value="P:division septum assembly"/>
    <property type="evidence" value="ECO:0007669"/>
    <property type="project" value="UniProtKB-KW"/>
</dbReference>
<evidence type="ECO:0000256" key="3">
    <source>
        <dbReference type="ARBA" id="ARBA00022490"/>
    </source>
</evidence>
<dbReference type="GO" id="GO:0030428">
    <property type="term" value="C:cell septum"/>
    <property type="evidence" value="ECO:0007669"/>
    <property type="project" value="TreeGrafter"/>
</dbReference>
<evidence type="ECO:0000313" key="12">
    <source>
        <dbReference type="Proteomes" id="UP001229955"/>
    </source>
</evidence>
<dbReference type="SUPFAM" id="SSF102829">
    <property type="entry name" value="Cell division protein ZapA-like"/>
    <property type="match status" value="1"/>
</dbReference>
<dbReference type="InterPro" id="IPR053712">
    <property type="entry name" value="Bac_CellDiv_Activator"/>
</dbReference>
<dbReference type="EMBL" id="CP130612">
    <property type="protein sequence ID" value="WKW12408.1"/>
    <property type="molecule type" value="Genomic_DNA"/>
</dbReference>
<evidence type="ECO:0000256" key="2">
    <source>
        <dbReference type="ARBA" id="ARBA00015195"/>
    </source>
</evidence>
<dbReference type="GO" id="GO:0043093">
    <property type="term" value="P:FtsZ-dependent cytokinesis"/>
    <property type="evidence" value="ECO:0007669"/>
    <property type="project" value="TreeGrafter"/>
</dbReference>
<dbReference type="InterPro" id="IPR036192">
    <property type="entry name" value="Cell_div_ZapA-like_sf"/>
</dbReference>
<evidence type="ECO:0000256" key="8">
    <source>
        <dbReference type="ARBA" id="ARBA00026068"/>
    </source>
</evidence>
<keyword evidence="4 11" id="KW-0132">Cell division</keyword>
<dbReference type="Gene3D" id="6.10.250.790">
    <property type="match status" value="1"/>
</dbReference>
<evidence type="ECO:0000256" key="6">
    <source>
        <dbReference type="ARBA" id="ARBA00023306"/>
    </source>
</evidence>
<keyword evidence="5" id="KW-0717">Septation</keyword>
<dbReference type="GO" id="GO:0005829">
    <property type="term" value="C:cytosol"/>
    <property type="evidence" value="ECO:0007669"/>
    <property type="project" value="TreeGrafter"/>
</dbReference>
<dbReference type="Proteomes" id="UP001229955">
    <property type="component" value="Chromosome"/>
</dbReference>
<keyword evidence="12" id="KW-1185">Reference proteome</keyword>
<dbReference type="KEGG" id="pspc:Strain318_001695"/>
<accession>A0AA49JVJ3</accession>
<evidence type="ECO:0000313" key="10">
    <source>
        <dbReference type="EMBL" id="WKW12408.1"/>
    </source>
</evidence>
<comment type="subunit">
    <text evidence="8">Homodimer. Interacts with FtsZ.</text>
</comment>
<organism evidence="11 12">
    <name type="scientific">Pseudogemmatithrix spongiicola</name>
    <dbReference type="NCBI Taxonomy" id="3062599"/>
    <lineage>
        <taxon>Bacteria</taxon>
        <taxon>Pseudomonadati</taxon>
        <taxon>Gemmatimonadota</taxon>
        <taxon>Gemmatimonadia</taxon>
        <taxon>Gemmatimonadales</taxon>
        <taxon>Gemmatimonadaceae</taxon>
        <taxon>Pseudogemmatithrix</taxon>
    </lineage>
</organism>
<name>A0AA49Q8P6_9BACT</name>
<dbReference type="PANTHER" id="PTHR34981">
    <property type="entry name" value="CELL DIVISION PROTEIN ZAPA"/>
    <property type="match status" value="1"/>
</dbReference>
<dbReference type="RefSeq" id="WP_367885285.1">
    <property type="nucleotide sequence ID" value="NZ_CP130612.1"/>
</dbReference>
<dbReference type="PANTHER" id="PTHR34981:SF1">
    <property type="entry name" value="CELL DIVISION PROTEIN ZAPA"/>
    <property type="match status" value="1"/>
</dbReference>
<reference evidence="11" key="1">
    <citation type="submission" date="2023-07" db="EMBL/GenBank/DDBJ databases">
        <authorList>
            <person name="Haufschild T."/>
            <person name="Kallscheuer N."/>
            <person name="Hammer J."/>
            <person name="Kohn T."/>
            <person name="Kabuu M."/>
            <person name="Jogler M."/>
            <person name="Wohfarth N."/>
            <person name="Heuer A."/>
            <person name="Rohde M."/>
            <person name="van Teeseling M.C.F."/>
            <person name="Jogler C."/>
        </authorList>
    </citation>
    <scope>NUCLEOTIDE SEQUENCE</scope>
    <source>
        <strain evidence="10">Strain 138</strain>
        <strain evidence="11">Strain 318</strain>
    </source>
</reference>
<dbReference type="Pfam" id="PF05164">
    <property type="entry name" value="ZapA"/>
    <property type="match status" value="1"/>
</dbReference>
<dbReference type="GO" id="GO:0032153">
    <property type="term" value="C:cell division site"/>
    <property type="evidence" value="ECO:0007669"/>
    <property type="project" value="TreeGrafter"/>
</dbReference>
<evidence type="ECO:0000256" key="5">
    <source>
        <dbReference type="ARBA" id="ARBA00023210"/>
    </source>
</evidence>
<protein>
    <recommendedName>
        <fullName evidence="2">Cell division protein ZapA</fullName>
    </recommendedName>
    <alternativeName>
        <fullName evidence="9">Z ring-associated protein ZapA</fullName>
    </alternativeName>
</protein>
<dbReference type="GO" id="GO:0000921">
    <property type="term" value="P:septin ring assembly"/>
    <property type="evidence" value="ECO:0007669"/>
    <property type="project" value="TreeGrafter"/>
</dbReference>
<dbReference type="AlphaFoldDB" id="A0AA49Q8P6"/>
<evidence type="ECO:0000313" key="11">
    <source>
        <dbReference type="EMBL" id="WKW15315.1"/>
    </source>
</evidence>
<gene>
    <name evidence="10" type="ORF">Strain138_001696</name>
    <name evidence="11" type="ORF">Strain318_001695</name>
</gene>
<sequence>MSTHSTRVKIVGEEYTIRSAVPPEVTRAIAAHVDAAIRKVLENPAITDPGKAAILAAMSITDELFKEREKSAEVAGRMRSLSGELRRWLPPAKRVTLTGEQPIVG</sequence>
<keyword evidence="3" id="KW-0963">Cytoplasm</keyword>
<evidence type="ECO:0000256" key="1">
    <source>
        <dbReference type="ARBA" id="ARBA00004496"/>
    </source>
</evidence>
<accession>A0AA49Q8P6</accession>
<evidence type="ECO:0000256" key="4">
    <source>
        <dbReference type="ARBA" id="ARBA00022618"/>
    </source>
</evidence>
<proteinExistence type="predicted"/>
<evidence type="ECO:0000256" key="9">
    <source>
        <dbReference type="ARBA" id="ARBA00033158"/>
    </source>
</evidence>
<evidence type="ECO:0000256" key="7">
    <source>
        <dbReference type="ARBA" id="ARBA00024910"/>
    </source>
</evidence>
<comment type="subcellular location">
    <subcellularLocation>
        <location evidence="1">Cytoplasm</location>
    </subcellularLocation>
</comment>
<comment type="function">
    <text evidence="7">Activator of cell division through the inhibition of FtsZ GTPase activity, therefore promoting FtsZ assembly into bundles of protofilaments necessary for the formation of the division Z ring. It is recruited early at mid-cell but it is not essential for cell division.</text>
</comment>
<dbReference type="InterPro" id="IPR007838">
    <property type="entry name" value="Cell_div_ZapA-like"/>
</dbReference>
<keyword evidence="6" id="KW-0131">Cell cycle</keyword>